<dbReference type="Pfam" id="PF13191">
    <property type="entry name" value="AAA_16"/>
    <property type="match status" value="1"/>
</dbReference>
<feature type="compositionally biased region" description="Basic residues" evidence="3">
    <location>
        <begin position="208"/>
        <end position="221"/>
    </location>
</feature>
<sequence>MNQGKKRCRDKDQTESDSDEVSHPKRFLTSYNFFFIHERAAIMKAQSDKVRKNESGHKSALPNAKVQIKNVSKEIASRWKGLSPKEKKTYIDMANNDLARYQRDFDAYKKRQAEKEKKQKHNVSEECSSIQSCTQSKVHQLSEKVKEPTINEAKSGLEISCSMESNSSCTKQGTSLLRSMVPHAKDDSVLATSPEDTSQLSSLSKDIYRKKQAKKEKKQKHNAGEEYSSAYSRTQSVLRHFSEKVKEPTINEAKSGLEISCSMETSLLRSMVPDAKDDSVPAISPENIMPFFSQSKAVLDAKGAVEKTRGIAIEKEIEKEDDVFIRVHQNQLSDMKRDRKMGTHFFQANKLYGRDKHLLTIMNTYRKVAQSKSSPEMVVVSGYSGTGKTSLVLRMQKPITDMGGVFISGKFDRFRQMEPLSAITAAFTGFCKQIAKGNMEKLHQTRNAIKEKVGSLSGFLVNLIPNLSQIIQIPASTSLNVGGLEAQRILQYVFRLFVRAVATPSQPLVLFIDDLQWADPMSLDVIDSLVTDAEIKSFLFLGSHRGIDGRHPLARKLRSLEYRQVNSTKIVLGNLSEKDTNEMVSDLLRTAPINSFSLSNAVHRKTSGNVLFTLQFLRSICDEGLMRFSSEYNQWQWDTAMIMSKKIADNAVELIAHKILLLPEQTQNALKLISCLGCHCEKFILTSMSTGDGLANFGCIDLFASIELNVKEGLVDRMGSDYRFAHDHIQQVAYSFIAESERGKMHLWIGNQVWTNKLLSSEKALFIAVGQLNKGSILIDETHERVRIARLNLQAAEKSKSLAAFVPAAFYLHAGISLLGKNPWTNYYDLCLQLYGSCAEANFCIGNFDVMEGQLKEVFSNARCLDDELESFFIFVSALIAQNKMQEALEVGLLVSAQLGEPFLMHSNMRSIIMVEFAKTKKMIEGKLDDEFLTMKNMNDNHKIAAMRLMYILALSAFQSDSGVFPLICLRMMQTSLKYGLCDESAYSFAVLGVLCCNFGQINEALRFGQLSLRLLDISKVNKCLPGIYACLYTAIIPHFHHYRSSLQPLELGYNVGMRNGDVSYATVCIRQFCVHLFHCGEELATVERIMRKYDKIMMELKQEIYQKQNFPYWQAVLNLMGHSHDPEQLIGEVMNQQQLLEETIGCKRSRSTAIIYHIQSWLAYIFGNHESASRIMEKRQAIILTTNPPFLSCSLSFVEGLISFAMAHKTGETKWSVLGLKCIEEIEKYSTRAPSNCKHKLLVLQAESAFVAGEYQIAQEKYDEAIDSAGKNNFIQDQALAFERQGIFHINQGNTSMASLCFAQAHSAYLAWGAKRKADLIRVKFSF</sequence>
<dbReference type="GO" id="GO:0005634">
    <property type="term" value="C:nucleus"/>
    <property type="evidence" value="ECO:0007669"/>
    <property type="project" value="UniProtKB-UniRule"/>
</dbReference>
<dbReference type="InterPro" id="IPR011990">
    <property type="entry name" value="TPR-like_helical_dom_sf"/>
</dbReference>
<feature type="region of interest" description="Disordered" evidence="3">
    <location>
        <begin position="188"/>
        <end position="231"/>
    </location>
</feature>
<feature type="domain" description="HMG box" evidence="4">
    <location>
        <begin position="24"/>
        <end position="109"/>
    </location>
</feature>
<evidence type="ECO:0000313" key="5">
    <source>
        <dbReference type="EMBL" id="CAE4604187.1"/>
    </source>
</evidence>
<reference evidence="5" key="1">
    <citation type="submission" date="2021-01" db="EMBL/GenBank/DDBJ databases">
        <authorList>
            <person name="Corre E."/>
            <person name="Pelletier E."/>
            <person name="Niang G."/>
            <person name="Scheremetjew M."/>
            <person name="Finn R."/>
            <person name="Kale V."/>
            <person name="Holt S."/>
            <person name="Cochrane G."/>
            <person name="Meng A."/>
            <person name="Brown T."/>
            <person name="Cohen L."/>
        </authorList>
    </citation>
    <scope>NUCLEOTIDE SEQUENCE</scope>
    <source>
        <strain evidence="5">GSO104</strain>
    </source>
</reference>
<keyword evidence="2" id="KW-0175">Coiled coil</keyword>
<gene>
    <name evidence="5" type="ORF">DBRI00130_LOCUS13322</name>
</gene>
<organism evidence="5">
    <name type="scientific">Ditylum brightwellii</name>
    <dbReference type="NCBI Taxonomy" id="49249"/>
    <lineage>
        <taxon>Eukaryota</taxon>
        <taxon>Sar</taxon>
        <taxon>Stramenopiles</taxon>
        <taxon>Ochrophyta</taxon>
        <taxon>Bacillariophyta</taxon>
        <taxon>Mediophyceae</taxon>
        <taxon>Lithodesmiophycidae</taxon>
        <taxon>Lithodesmiales</taxon>
        <taxon>Lithodesmiaceae</taxon>
        <taxon>Ditylum</taxon>
    </lineage>
</organism>
<keyword evidence="1" id="KW-0238">DNA-binding</keyword>
<dbReference type="InterPro" id="IPR041664">
    <property type="entry name" value="AAA_16"/>
</dbReference>
<dbReference type="InterPro" id="IPR053159">
    <property type="entry name" value="Hybrid_Histidine_Kinase"/>
</dbReference>
<dbReference type="InterPro" id="IPR009071">
    <property type="entry name" value="HMG_box_dom"/>
</dbReference>
<proteinExistence type="predicted"/>
<accession>A0A7S4VD88</accession>
<dbReference type="SUPFAM" id="SSF52540">
    <property type="entry name" value="P-loop containing nucleoside triphosphate hydrolases"/>
    <property type="match status" value="1"/>
</dbReference>
<dbReference type="PANTHER" id="PTHR43642">
    <property type="entry name" value="HYBRID SIGNAL TRANSDUCTION HISTIDINE KINASE G"/>
    <property type="match status" value="1"/>
</dbReference>
<evidence type="ECO:0000256" key="3">
    <source>
        <dbReference type="SAM" id="MobiDB-lite"/>
    </source>
</evidence>
<dbReference type="Gene3D" id="1.10.30.10">
    <property type="entry name" value="High mobility group box domain"/>
    <property type="match status" value="1"/>
</dbReference>
<dbReference type="PANTHER" id="PTHR43642:SF1">
    <property type="entry name" value="HYBRID SIGNAL TRANSDUCTION HISTIDINE KINASE G"/>
    <property type="match status" value="1"/>
</dbReference>
<dbReference type="GO" id="GO:0003677">
    <property type="term" value="F:DNA binding"/>
    <property type="evidence" value="ECO:0007669"/>
    <property type="project" value="UniProtKB-UniRule"/>
</dbReference>
<feature type="coiled-coil region" evidence="2">
    <location>
        <begin position="91"/>
        <end position="118"/>
    </location>
</feature>
<evidence type="ECO:0000256" key="1">
    <source>
        <dbReference type="PROSITE-ProRule" id="PRU00267"/>
    </source>
</evidence>
<dbReference type="SMART" id="SM00398">
    <property type="entry name" value="HMG"/>
    <property type="match status" value="1"/>
</dbReference>
<dbReference type="SUPFAM" id="SSF48452">
    <property type="entry name" value="TPR-like"/>
    <property type="match status" value="1"/>
</dbReference>
<evidence type="ECO:0000259" key="4">
    <source>
        <dbReference type="PROSITE" id="PS50118"/>
    </source>
</evidence>
<protein>
    <recommendedName>
        <fullName evidence="4">HMG box domain-containing protein</fullName>
    </recommendedName>
</protein>
<name>A0A7S4VD88_9STRA</name>
<dbReference type="Gene3D" id="3.40.50.300">
    <property type="entry name" value="P-loop containing nucleotide triphosphate hydrolases"/>
    <property type="match status" value="1"/>
</dbReference>
<dbReference type="InterPro" id="IPR027417">
    <property type="entry name" value="P-loop_NTPase"/>
</dbReference>
<feature type="region of interest" description="Disordered" evidence="3">
    <location>
        <begin position="1"/>
        <end position="22"/>
    </location>
</feature>
<dbReference type="InterPro" id="IPR036910">
    <property type="entry name" value="HMG_box_dom_sf"/>
</dbReference>
<feature type="DNA-binding region" description="HMG box" evidence="1">
    <location>
        <begin position="24"/>
        <end position="109"/>
    </location>
</feature>
<feature type="compositionally biased region" description="Polar residues" evidence="3">
    <location>
        <begin position="190"/>
        <end position="204"/>
    </location>
</feature>
<dbReference type="Pfam" id="PF09011">
    <property type="entry name" value="HMG_box_2"/>
    <property type="match status" value="1"/>
</dbReference>
<dbReference type="EMBL" id="HBNS01016659">
    <property type="protein sequence ID" value="CAE4604187.1"/>
    <property type="molecule type" value="Transcribed_RNA"/>
</dbReference>
<evidence type="ECO:0000256" key="2">
    <source>
        <dbReference type="SAM" id="Coils"/>
    </source>
</evidence>
<dbReference type="PROSITE" id="PS50118">
    <property type="entry name" value="HMG_BOX_2"/>
    <property type="match status" value="1"/>
</dbReference>
<dbReference type="SUPFAM" id="SSF47095">
    <property type="entry name" value="HMG-box"/>
    <property type="match status" value="1"/>
</dbReference>
<keyword evidence="1" id="KW-0539">Nucleus</keyword>